<protein>
    <submittedName>
        <fullName evidence="1">Uncharacterized protein</fullName>
    </submittedName>
</protein>
<name>A0ABP2C8V9_9FIRM</name>
<sequence>MYLAVVYAEFSGITCVIAGKNNLDKTKNMG</sequence>
<comment type="caution">
    <text evidence="1">The sequence shown here is derived from an EMBL/GenBank/DDBJ whole genome shotgun (WGS) entry which is preliminary data.</text>
</comment>
<proteinExistence type="predicted"/>
<reference evidence="1 2" key="1">
    <citation type="submission" date="2016-01" db="EMBL/GenBank/DDBJ databases">
        <authorList>
            <person name="Brown R."/>
        </authorList>
    </citation>
    <scope>NUCLEOTIDE SEQUENCE [LARGE SCALE GENOMIC DNA]</scope>
    <source>
        <strain evidence="1">Sporomusa sphaeroides DSM 2875</strain>
    </source>
</reference>
<gene>
    <name evidence="1" type="ORF">SSPH_02449</name>
</gene>
<accession>A0ABP2C8V9</accession>
<keyword evidence="2" id="KW-1185">Reference proteome</keyword>
<dbReference type="Proteomes" id="UP000245702">
    <property type="component" value="Unassembled WGS sequence"/>
</dbReference>
<dbReference type="EMBL" id="FCOW01000012">
    <property type="protein sequence ID" value="CVK19794.1"/>
    <property type="molecule type" value="Genomic_DNA"/>
</dbReference>
<evidence type="ECO:0000313" key="2">
    <source>
        <dbReference type="Proteomes" id="UP000245702"/>
    </source>
</evidence>
<organism evidence="1 2">
    <name type="scientific">Sporomusa sphaeroides DSM 2875</name>
    <dbReference type="NCBI Taxonomy" id="1337886"/>
    <lineage>
        <taxon>Bacteria</taxon>
        <taxon>Bacillati</taxon>
        <taxon>Bacillota</taxon>
        <taxon>Negativicutes</taxon>
        <taxon>Selenomonadales</taxon>
        <taxon>Sporomusaceae</taxon>
        <taxon>Sporomusa</taxon>
    </lineage>
</organism>
<evidence type="ECO:0000313" key="1">
    <source>
        <dbReference type="EMBL" id="CVK19794.1"/>
    </source>
</evidence>